<comment type="caution">
    <text evidence="18">The sequence shown here is derived from an EMBL/GenBank/DDBJ whole genome shotgun (WGS) entry which is preliminary data.</text>
</comment>
<feature type="domain" description="Penicillin-binding protein transpeptidase" evidence="16">
    <location>
        <begin position="350"/>
        <end position="592"/>
    </location>
</feature>
<evidence type="ECO:0000256" key="10">
    <source>
        <dbReference type="ARBA" id="ARBA00023136"/>
    </source>
</evidence>
<evidence type="ECO:0000256" key="2">
    <source>
        <dbReference type="ARBA" id="ARBA00022475"/>
    </source>
</evidence>
<keyword evidence="7" id="KW-0378">Hydrolase</keyword>
<organism evidence="18 19">
    <name type="scientific">Peribacillus deserti</name>
    <dbReference type="NCBI Taxonomy" id="673318"/>
    <lineage>
        <taxon>Bacteria</taxon>
        <taxon>Bacillati</taxon>
        <taxon>Bacillota</taxon>
        <taxon>Bacilli</taxon>
        <taxon>Bacillales</taxon>
        <taxon>Bacillaceae</taxon>
        <taxon>Peribacillus</taxon>
    </lineage>
</organism>
<accession>A0ABS2QML1</accession>
<dbReference type="InterPro" id="IPR050396">
    <property type="entry name" value="Glycosyltr_51/Transpeptidase"/>
</dbReference>
<dbReference type="PANTHER" id="PTHR32282">
    <property type="entry name" value="BINDING PROTEIN TRANSPEPTIDASE, PUTATIVE-RELATED"/>
    <property type="match status" value="1"/>
</dbReference>
<evidence type="ECO:0000256" key="3">
    <source>
        <dbReference type="ARBA" id="ARBA00022645"/>
    </source>
</evidence>
<keyword evidence="8" id="KW-0133">Cell shape</keyword>
<dbReference type="Pfam" id="PF00912">
    <property type="entry name" value="Transgly"/>
    <property type="match status" value="1"/>
</dbReference>
<evidence type="ECO:0000256" key="12">
    <source>
        <dbReference type="ARBA" id="ARBA00023316"/>
    </source>
</evidence>
<evidence type="ECO:0000256" key="9">
    <source>
        <dbReference type="ARBA" id="ARBA00022984"/>
    </source>
</evidence>
<keyword evidence="9" id="KW-0573">Peptidoglycan synthesis</keyword>
<keyword evidence="6" id="KW-0808">Transferase</keyword>
<keyword evidence="4" id="KW-0645">Protease</keyword>
<dbReference type="InterPro" id="IPR001264">
    <property type="entry name" value="Glyco_trans_51"/>
</dbReference>
<dbReference type="EMBL" id="JAFBFI010000023">
    <property type="protein sequence ID" value="MBM7694415.1"/>
    <property type="molecule type" value="Genomic_DNA"/>
</dbReference>
<keyword evidence="15" id="KW-1133">Transmembrane helix</keyword>
<dbReference type="Gene3D" id="3.40.710.10">
    <property type="entry name" value="DD-peptidase/beta-lactamase superfamily"/>
    <property type="match status" value="1"/>
</dbReference>
<evidence type="ECO:0000256" key="1">
    <source>
        <dbReference type="ARBA" id="ARBA00004236"/>
    </source>
</evidence>
<dbReference type="Pfam" id="PF00905">
    <property type="entry name" value="Transpeptidase"/>
    <property type="match status" value="1"/>
</dbReference>
<protein>
    <submittedName>
        <fullName evidence="18">Penicillin-binding protein 1A</fullName>
    </submittedName>
</protein>
<keyword evidence="5" id="KW-0328">Glycosyltransferase</keyword>
<reference evidence="18 19" key="1">
    <citation type="submission" date="2021-01" db="EMBL/GenBank/DDBJ databases">
        <title>Genomic Encyclopedia of Type Strains, Phase IV (KMG-IV): sequencing the most valuable type-strain genomes for metagenomic binning, comparative biology and taxonomic classification.</title>
        <authorList>
            <person name="Goeker M."/>
        </authorList>
    </citation>
    <scope>NUCLEOTIDE SEQUENCE [LARGE SCALE GENOMIC DNA]</scope>
    <source>
        <strain evidence="18 19">DSM 105482</strain>
    </source>
</reference>
<keyword evidence="10 15" id="KW-0472">Membrane</keyword>
<keyword evidence="12" id="KW-0961">Cell wall biogenesis/degradation</keyword>
<dbReference type="PANTHER" id="PTHR32282:SF11">
    <property type="entry name" value="PENICILLIN-BINDING PROTEIN 1B"/>
    <property type="match status" value="1"/>
</dbReference>
<comment type="subcellular location">
    <subcellularLocation>
        <location evidence="1">Cell membrane</location>
    </subcellularLocation>
</comment>
<proteinExistence type="predicted"/>
<keyword evidence="3" id="KW-0121">Carboxypeptidase</keyword>
<dbReference type="InterPro" id="IPR023346">
    <property type="entry name" value="Lysozyme-like_dom_sf"/>
</dbReference>
<evidence type="ECO:0000256" key="5">
    <source>
        <dbReference type="ARBA" id="ARBA00022676"/>
    </source>
</evidence>
<evidence type="ECO:0000256" key="8">
    <source>
        <dbReference type="ARBA" id="ARBA00022960"/>
    </source>
</evidence>
<evidence type="ECO:0000256" key="13">
    <source>
        <dbReference type="ARBA" id="ARBA00034000"/>
    </source>
</evidence>
<keyword evidence="11" id="KW-0511">Multifunctional enzyme</keyword>
<comment type="catalytic activity">
    <reaction evidence="13">
        <text>Preferential cleavage: (Ac)2-L-Lys-D-Ala-|-D-Ala. Also transpeptidation of peptidyl-alanyl moieties that are N-acyl substituents of D-alanine.</text>
        <dbReference type="EC" id="3.4.16.4"/>
    </reaction>
</comment>
<evidence type="ECO:0000313" key="19">
    <source>
        <dbReference type="Proteomes" id="UP000823486"/>
    </source>
</evidence>
<keyword evidence="2" id="KW-1003">Cell membrane</keyword>
<evidence type="ECO:0000256" key="11">
    <source>
        <dbReference type="ARBA" id="ARBA00023268"/>
    </source>
</evidence>
<dbReference type="SUPFAM" id="SSF56601">
    <property type="entry name" value="beta-lactamase/transpeptidase-like"/>
    <property type="match status" value="1"/>
</dbReference>
<comment type="catalytic activity">
    <reaction evidence="14">
        <text>[GlcNAc-(1-&gt;4)-Mur2Ac(oyl-L-Ala-gamma-D-Glu-L-Lys-D-Ala-D-Ala)](n)-di-trans,octa-cis-undecaprenyl diphosphate + beta-D-GlcNAc-(1-&gt;4)-Mur2Ac(oyl-L-Ala-gamma-D-Glu-L-Lys-D-Ala-D-Ala)-di-trans,octa-cis-undecaprenyl diphosphate = [GlcNAc-(1-&gt;4)-Mur2Ac(oyl-L-Ala-gamma-D-Glu-L-Lys-D-Ala-D-Ala)](n+1)-di-trans,octa-cis-undecaprenyl diphosphate + di-trans,octa-cis-undecaprenyl diphosphate + H(+)</text>
        <dbReference type="Rhea" id="RHEA:23708"/>
        <dbReference type="Rhea" id="RHEA-COMP:9602"/>
        <dbReference type="Rhea" id="RHEA-COMP:9603"/>
        <dbReference type="ChEBI" id="CHEBI:15378"/>
        <dbReference type="ChEBI" id="CHEBI:58405"/>
        <dbReference type="ChEBI" id="CHEBI:60033"/>
        <dbReference type="ChEBI" id="CHEBI:78435"/>
        <dbReference type="EC" id="2.4.99.28"/>
    </reaction>
</comment>
<evidence type="ECO:0000256" key="7">
    <source>
        <dbReference type="ARBA" id="ARBA00022801"/>
    </source>
</evidence>
<dbReference type="InterPro" id="IPR036950">
    <property type="entry name" value="PBP_transglycosylase"/>
</dbReference>
<dbReference type="Proteomes" id="UP000823486">
    <property type="component" value="Unassembled WGS sequence"/>
</dbReference>
<dbReference type="InterPro" id="IPR012338">
    <property type="entry name" value="Beta-lactam/transpept-like"/>
</dbReference>
<keyword evidence="19" id="KW-1185">Reference proteome</keyword>
<evidence type="ECO:0000259" key="17">
    <source>
        <dbReference type="Pfam" id="PF00912"/>
    </source>
</evidence>
<evidence type="ECO:0000256" key="4">
    <source>
        <dbReference type="ARBA" id="ARBA00022670"/>
    </source>
</evidence>
<dbReference type="RefSeq" id="WP_239558900.1">
    <property type="nucleotide sequence ID" value="NZ_JAFBFI010000023.1"/>
</dbReference>
<feature type="transmembrane region" description="Helical" evidence="15">
    <location>
        <begin position="7"/>
        <end position="28"/>
    </location>
</feature>
<evidence type="ECO:0000256" key="15">
    <source>
        <dbReference type="SAM" id="Phobius"/>
    </source>
</evidence>
<evidence type="ECO:0000313" key="18">
    <source>
        <dbReference type="EMBL" id="MBM7694415.1"/>
    </source>
</evidence>
<dbReference type="InterPro" id="IPR001460">
    <property type="entry name" value="PCN-bd_Tpept"/>
</dbReference>
<evidence type="ECO:0000256" key="6">
    <source>
        <dbReference type="ARBA" id="ARBA00022679"/>
    </source>
</evidence>
<evidence type="ECO:0000256" key="14">
    <source>
        <dbReference type="ARBA" id="ARBA00049902"/>
    </source>
</evidence>
<sequence>MKKVRTFFGYTTIVLLIPLLAVLLFFTYKEWSQAETAQAEWNTKVTQKEIKLPLTSTITADDEMIITELSKSQNRIYLDEQEIPEFLKQIFVTIEDQHFYEHKGIDLSGISRAILTNAKAGSSSQGGSTITQQLARNLFLNHEKTYNRKLSELLYSYKLENRFSKKQILELYINAIYFQNGAYGIEAASMLYFNKHTAGLSKAEMAFLAGIPNNPAMYNPFTHYASVKKRQERILQILADQKLLSAEEFRNIKAELIVLNPRHRVDLYPDYSAFVEAEFKELVASSEGYMTKLQTANPDNKERLAQKLNDRVRELLDSGIVIHTALDTDIQDSAGKSIRISLPERDIESAAVVIEHHTHELVSLIGGKYYKKYSFNRSFQSYRQPGSAIKPLLVYGPYLDTADHSLSEKISAGPFCQNGYCPQNYGNALYGLVTIEEAFSHSYNTPALRLFNDTGIHKSFSYLQAFQFKKLVKEDYSLPAAIGGFTYGVSPLELTNAYSSFNNGNYQPARAIRTVTDRKGKILYKWKEKPVKVWNADTVKEMRLLLYKTVLDGTGKKAFLPSTYIGGKTGTTNNYKDLWFVGLTDKYTAGVWVGKDIPSSIEYKKDQAPHLLIWKNIMGSHSH</sequence>
<dbReference type="Gene3D" id="1.10.3810.10">
    <property type="entry name" value="Biosynthetic peptidoglycan transglycosylase-like"/>
    <property type="match status" value="1"/>
</dbReference>
<evidence type="ECO:0000259" key="16">
    <source>
        <dbReference type="Pfam" id="PF00905"/>
    </source>
</evidence>
<name>A0ABS2QML1_9BACI</name>
<gene>
    <name evidence="18" type="ORF">JOC77_003876</name>
</gene>
<dbReference type="SUPFAM" id="SSF53955">
    <property type="entry name" value="Lysozyme-like"/>
    <property type="match status" value="1"/>
</dbReference>
<feature type="domain" description="Glycosyl transferase family 51" evidence="17">
    <location>
        <begin position="64"/>
        <end position="237"/>
    </location>
</feature>
<keyword evidence="15" id="KW-0812">Transmembrane</keyword>